<accession>A0A9W6YCE5</accession>
<gene>
    <name evidence="1" type="ORF">Pfra01_002782900</name>
</gene>
<dbReference type="Proteomes" id="UP001165121">
    <property type="component" value="Unassembled WGS sequence"/>
</dbReference>
<comment type="caution">
    <text evidence="1">The sequence shown here is derived from an EMBL/GenBank/DDBJ whole genome shotgun (WGS) entry which is preliminary data.</text>
</comment>
<organism evidence="1 2">
    <name type="scientific">Phytophthora fragariaefolia</name>
    <dbReference type="NCBI Taxonomy" id="1490495"/>
    <lineage>
        <taxon>Eukaryota</taxon>
        <taxon>Sar</taxon>
        <taxon>Stramenopiles</taxon>
        <taxon>Oomycota</taxon>
        <taxon>Peronosporomycetes</taxon>
        <taxon>Peronosporales</taxon>
        <taxon>Peronosporaceae</taxon>
        <taxon>Phytophthora</taxon>
    </lineage>
</organism>
<name>A0A9W6YCE5_9STRA</name>
<proteinExistence type="predicted"/>
<dbReference type="OrthoDB" id="167398at2759"/>
<dbReference type="EMBL" id="BSXT01007501">
    <property type="protein sequence ID" value="GMF63821.1"/>
    <property type="molecule type" value="Genomic_DNA"/>
</dbReference>
<dbReference type="AlphaFoldDB" id="A0A9W6YCE5"/>
<reference evidence="1" key="1">
    <citation type="submission" date="2023-04" db="EMBL/GenBank/DDBJ databases">
        <title>Phytophthora fragariaefolia NBRC 109709.</title>
        <authorList>
            <person name="Ichikawa N."/>
            <person name="Sato H."/>
            <person name="Tonouchi N."/>
        </authorList>
    </citation>
    <scope>NUCLEOTIDE SEQUENCE</scope>
    <source>
        <strain evidence="1">NBRC 109709</strain>
    </source>
</reference>
<keyword evidence="2" id="KW-1185">Reference proteome</keyword>
<protein>
    <submittedName>
        <fullName evidence="1">Unnamed protein product</fullName>
    </submittedName>
</protein>
<evidence type="ECO:0000313" key="2">
    <source>
        <dbReference type="Proteomes" id="UP001165121"/>
    </source>
</evidence>
<evidence type="ECO:0000313" key="1">
    <source>
        <dbReference type="EMBL" id="GMF63821.1"/>
    </source>
</evidence>
<sequence>MFGPDGKHNVVEDQVVQLFESRFSSAKLNMTGTDFKPVAKLMYCMTTFEQFCSIFTPFVTDSYPIEEVGPTYAGPIQTKSKFGQCYSDNKLHTWCLSY</sequence>